<comment type="similarity">
    <text evidence="2">Belongs to the autoinducer-2 exporter (AI-2E) (TC 2.A.86) family.</text>
</comment>
<dbReference type="PANTHER" id="PTHR21716">
    <property type="entry name" value="TRANSMEMBRANE PROTEIN"/>
    <property type="match status" value="1"/>
</dbReference>
<evidence type="ECO:0008006" key="9">
    <source>
        <dbReference type="Google" id="ProtNLM"/>
    </source>
</evidence>
<evidence type="ECO:0000256" key="4">
    <source>
        <dbReference type="ARBA" id="ARBA00022989"/>
    </source>
</evidence>
<accession>A0A0R3NDH8</accession>
<evidence type="ECO:0000256" key="2">
    <source>
        <dbReference type="ARBA" id="ARBA00009773"/>
    </source>
</evidence>
<feature type="transmembrane region" description="Helical" evidence="6">
    <location>
        <begin position="212"/>
        <end position="231"/>
    </location>
</feature>
<gene>
    <name evidence="7" type="ORF">CQ13_20775</name>
</gene>
<dbReference type="AlphaFoldDB" id="A0A0R3NDH8"/>
<evidence type="ECO:0000313" key="8">
    <source>
        <dbReference type="Proteomes" id="UP000052023"/>
    </source>
</evidence>
<dbReference type="RefSeq" id="WP_057842927.1">
    <property type="nucleotide sequence ID" value="NZ_LLYA01000090.1"/>
</dbReference>
<evidence type="ECO:0000256" key="3">
    <source>
        <dbReference type="ARBA" id="ARBA00022692"/>
    </source>
</evidence>
<keyword evidence="5 6" id="KW-0472">Membrane</keyword>
<protein>
    <recommendedName>
        <fullName evidence="9">Permease</fullName>
    </recommendedName>
</protein>
<sequence>MRRIDDQTFLLLLFAVTLAFAWVLQPFYGAVLWAIIVAVIFAPVNRALLRSMPGRPNLAALVTVLLIVAIVLIPLAMVAASLVQEATSLFEKIRSGEYDFAGYIQRVFDALPAWATGWLERFNLTNLSGLRETLSSNLMKGGQVLAPQALTIGMNTFEFVISLGIMLYLLFFLTRDGRAVADLIKQAVPLRGDQKSALFTRFADVVRATVKGGVLVAIVQGALGGLAFWFLGVHAPILWAVLMAFLSLLPAIGAALVWLPVAIYFLATGAVWQGIALIAYGVLIIGLVDNVLRPFLVGKDTKLPDYVVLISTLGGIEVFGLNGFVIGPLIAAIFMVSWEIFSTSRRTSRDERVGDR</sequence>
<dbReference type="EMBL" id="LLYA01000090">
    <property type="protein sequence ID" value="KRR28431.1"/>
    <property type="molecule type" value="Genomic_DNA"/>
</dbReference>
<feature type="transmembrane region" description="Helical" evidence="6">
    <location>
        <begin position="61"/>
        <end position="83"/>
    </location>
</feature>
<feature type="transmembrane region" description="Helical" evidence="6">
    <location>
        <begin position="266"/>
        <end position="288"/>
    </location>
</feature>
<dbReference type="Pfam" id="PF01594">
    <property type="entry name" value="AI-2E_transport"/>
    <property type="match status" value="1"/>
</dbReference>
<dbReference type="OrthoDB" id="106838at2"/>
<reference evidence="7 8" key="1">
    <citation type="submission" date="2014-03" db="EMBL/GenBank/DDBJ databases">
        <title>Bradyrhizobium valentinum sp. nov., isolated from effective nodules of Lupinus mariae-josephae, a lupine endemic of basic-lime soils in Eastern Spain.</title>
        <authorList>
            <person name="Duran D."/>
            <person name="Rey L."/>
            <person name="Navarro A."/>
            <person name="Busquets A."/>
            <person name="Imperial J."/>
            <person name="Ruiz-Argueso T."/>
        </authorList>
    </citation>
    <scope>NUCLEOTIDE SEQUENCE [LARGE SCALE GENOMIC DNA]</scope>
    <source>
        <strain evidence="7 8">Ro19</strain>
    </source>
</reference>
<evidence type="ECO:0000256" key="5">
    <source>
        <dbReference type="ARBA" id="ARBA00023136"/>
    </source>
</evidence>
<keyword evidence="8" id="KW-1185">Reference proteome</keyword>
<evidence type="ECO:0000256" key="6">
    <source>
        <dbReference type="SAM" id="Phobius"/>
    </source>
</evidence>
<organism evidence="7 8">
    <name type="scientific">Bradyrhizobium retamae</name>
    <dbReference type="NCBI Taxonomy" id="1300035"/>
    <lineage>
        <taxon>Bacteria</taxon>
        <taxon>Pseudomonadati</taxon>
        <taxon>Pseudomonadota</taxon>
        <taxon>Alphaproteobacteria</taxon>
        <taxon>Hyphomicrobiales</taxon>
        <taxon>Nitrobacteraceae</taxon>
        <taxon>Bradyrhizobium</taxon>
    </lineage>
</organism>
<feature type="transmembrane region" description="Helical" evidence="6">
    <location>
        <begin position="149"/>
        <end position="173"/>
    </location>
</feature>
<dbReference type="Proteomes" id="UP000052023">
    <property type="component" value="Unassembled WGS sequence"/>
</dbReference>
<dbReference type="GO" id="GO:0016020">
    <property type="term" value="C:membrane"/>
    <property type="evidence" value="ECO:0007669"/>
    <property type="project" value="UniProtKB-SubCell"/>
</dbReference>
<comment type="subcellular location">
    <subcellularLocation>
        <location evidence="1">Membrane</location>
        <topology evidence="1">Multi-pass membrane protein</topology>
    </subcellularLocation>
</comment>
<evidence type="ECO:0000313" key="7">
    <source>
        <dbReference type="EMBL" id="KRR28431.1"/>
    </source>
</evidence>
<feature type="transmembrane region" description="Helical" evidence="6">
    <location>
        <begin position="237"/>
        <end position="259"/>
    </location>
</feature>
<keyword evidence="4 6" id="KW-1133">Transmembrane helix</keyword>
<feature type="transmembrane region" description="Helical" evidence="6">
    <location>
        <begin position="31"/>
        <end position="49"/>
    </location>
</feature>
<name>A0A0R3NDH8_9BRAD</name>
<keyword evidence="3 6" id="KW-0812">Transmembrane</keyword>
<proteinExistence type="inferred from homology"/>
<feature type="transmembrane region" description="Helical" evidence="6">
    <location>
        <begin position="308"/>
        <end position="336"/>
    </location>
</feature>
<comment type="caution">
    <text evidence="7">The sequence shown here is derived from an EMBL/GenBank/DDBJ whole genome shotgun (WGS) entry which is preliminary data.</text>
</comment>
<evidence type="ECO:0000256" key="1">
    <source>
        <dbReference type="ARBA" id="ARBA00004141"/>
    </source>
</evidence>
<dbReference type="PANTHER" id="PTHR21716:SF4">
    <property type="entry name" value="TRANSMEMBRANE PROTEIN 245"/>
    <property type="match status" value="1"/>
</dbReference>
<dbReference type="InterPro" id="IPR002549">
    <property type="entry name" value="AI-2E-like"/>
</dbReference>